<name>A0A3N6NBI4_9BURK</name>
<accession>A0A3N6NBI4</accession>
<dbReference type="OrthoDB" id="9109732at2"/>
<dbReference type="RefSeq" id="WP_124151675.1">
    <property type="nucleotide sequence ID" value="NZ_RQIS01000009.1"/>
</dbReference>
<dbReference type="Proteomes" id="UP000272778">
    <property type="component" value="Unassembled WGS sequence"/>
</dbReference>
<proteinExistence type="predicted"/>
<organism evidence="1 2">
    <name type="scientific">Paraburkholderia dinghuensis</name>
    <dbReference type="NCBI Taxonomy" id="2305225"/>
    <lineage>
        <taxon>Bacteria</taxon>
        <taxon>Pseudomonadati</taxon>
        <taxon>Pseudomonadota</taxon>
        <taxon>Betaproteobacteria</taxon>
        <taxon>Burkholderiales</taxon>
        <taxon>Burkholderiaceae</taxon>
        <taxon>Paraburkholderia</taxon>
    </lineage>
</organism>
<gene>
    <name evidence="1" type="ORF">D1Y85_14105</name>
</gene>
<comment type="caution">
    <text evidence="1">The sequence shown here is derived from an EMBL/GenBank/DDBJ whole genome shotgun (WGS) entry which is preliminary data.</text>
</comment>
<sequence length="66" mass="7249">MDRKKAEDVLIVADEVADLVMHGFDLTMDTADGRALYARTFTAYVHSEVGDVPMSELYDALQGARG</sequence>
<keyword evidence="2" id="KW-1185">Reference proteome</keyword>
<evidence type="ECO:0000313" key="2">
    <source>
        <dbReference type="Proteomes" id="UP000272778"/>
    </source>
</evidence>
<dbReference type="EMBL" id="RQIS01000009">
    <property type="protein sequence ID" value="RQH05747.1"/>
    <property type="molecule type" value="Genomic_DNA"/>
</dbReference>
<reference evidence="1 2" key="1">
    <citation type="submission" date="2018-11" db="EMBL/GenBank/DDBJ databases">
        <title>Paraburkholderia sp. DHOA04, isolated from soil.</title>
        <authorList>
            <person name="Gao Z.-H."/>
            <person name="Qiu L.-H."/>
            <person name="Fu J.-C."/>
        </authorList>
    </citation>
    <scope>NUCLEOTIDE SEQUENCE [LARGE SCALE GENOMIC DNA]</scope>
    <source>
        <strain evidence="1 2">DHOA04</strain>
    </source>
</reference>
<protein>
    <submittedName>
        <fullName evidence="1">Uncharacterized protein</fullName>
    </submittedName>
</protein>
<dbReference type="AlphaFoldDB" id="A0A3N6NBI4"/>
<evidence type="ECO:0000313" key="1">
    <source>
        <dbReference type="EMBL" id="RQH05747.1"/>
    </source>
</evidence>